<gene>
    <name evidence="1" type="ORF">CP520_00795</name>
</gene>
<dbReference type="Proteomes" id="UP000232227">
    <property type="component" value="Chromosome"/>
</dbReference>
<dbReference type="PROSITE" id="PS51257">
    <property type="entry name" value="PROKAR_LIPOPROTEIN"/>
    <property type="match status" value="1"/>
</dbReference>
<proteinExistence type="predicted"/>
<keyword evidence="2" id="KW-1185">Reference proteome</keyword>
<dbReference type="RefSeq" id="WP_096862585.1">
    <property type="nucleotide sequence ID" value="NZ_CP023668.1"/>
</dbReference>
<reference evidence="1 2" key="1">
    <citation type="submission" date="2017-09" db="EMBL/GenBank/DDBJ databases">
        <title>SPAdes assembly of the Mesoplasma lactucae genome.</title>
        <authorList>
            <person name="Knight T.F."/>
            <person name="Rubinstein R."/>
            <person name="Citino T."/>
        </authorList>
    </citation>
    <scope>NUCLEOTIDE SEQUENCE [LARGE SCALE GENOMIC DNA]</scope>
    <source>
        <strain evidence="1 2">831-C4</strain>
    </source>
</reference>
<dbReference type="EMBL" id="CP023668">
    <property type="protein sequence ID" value="ATG97297.1"/>
    <property type="molecule type" value="Genomic_DNA"/>
</dbReference>
<evidence type="ECO:0000313" key="1">
    <source>
        <dbReference type="EMBL" id="ATG97297.1"/>
    </source>
</evidence>
<dbReference type="Gene3D" id="2.60.40.1080">
    <property type="match status" value="2"/>
</dbReference>
<evidence type="ECO:0000313" key="2">
    <source>
        <dbReference type="Proteomes" id="UP000232227"/>
    </source>
</evidence>
<protein>
    <submittedName>
        <fullName evidence="1">Uncharacterized protein</fullName>
    </submittedName>
</protein>
<dbReference type="InterPro" id="IPR054816">
    <property type="entry name" value="Lipoprotein_mollicutes-type_CS"/>
</dbReference>
<dbReference type="NCBIfam" id="NF038029">
    <property type="entry name" value="LP_plasma"/>
    <property type="match status" value="1"/>
</dbReference>
<name>A0A291IRH9_9MOLU</name>
<organism evidence="1 2">
    <name type="scientific">Mesoplasma lactucae ATCC 49193</name>
    <dbReference type="NCBI Taxonomy" id="81460"/>
    <lineage>
        <taxon>Bacteria</taxon>
        <taxon>Bacillati</taxon>
        <taxon>Mycoplasmatota</taxon>
        <taxon>Mollicutes</taxon>
        <taxon>Entomoplasmatales</taxon>
        <taxon>Entomoplasmataceae</taxon>
        <taxon>Mesoplasma</taxon>
    </lineage>
</organism>
<accession>A0A291IRH9</accession>
<dbReference type="AlphaFoldDB" id="A0A291IRH9"/>
<sequence length="319" mass="32711">MKKFLSILAAVGLTATTSTAVVACATESEKADVDAATKTASIKLDSKKAEKLKLVKKDNDGKWVAGDSVSGVSDNIKDNTVTVKIGDIAANGDVTVSVQATKEIAKNKTVKIQFKDKDNKNTKTLDLKLKEALPGTATGVKAITATANPTTITTKDGTSTITVDTEFTTAPGLNATSSDDNIATVKNNNNGTFTVTAKGNGTAHITISSTDTAKFSNGTVDVTVNIPAAKEAITISNTGTSITTKDGQTTITVGEKFKAAKGLKAESSKTGVATVTDKATDAGVFTVTAVGNGQTTITISADDFSPVTLDITVNIPAQD</sequence>
<dbReference type="KEGG" id="mlac:CP520_00795"/>